<dbReference type="AlphaFoldDB" id="W1EZ24"/>
<evidence type="ECO:0000313" key="2">
    <source>
        <dbReference type="Proteomes" id="UP000019199"/>
    </source>
</evidence>
<dbReference type="GO" id="GO:0016757">
    <property type="term" value="F:glycosyltransferase activity"/>
    <property type="evidence" value="ECO:0007669"/>
    <property type="project" value="UniProtKB-KW"/>
</dbReference>
<organism evidence="1 2">
    <name type="scientific">Escherichia coli ISC7</name>
    <dbReference type="NCBI Taxonomy" id="1432555"/>
    <lineage>
        <taxon>Bacteria</taxon>
        <taxon>Pseudomonadati</taxon>
        <taxon>Pseudomonadota</taxon>
        <taxon>Gammaproteobacteria</taxon>
        <taxon>Enterobacterales</taxon>
        <taxon>Enterobacteriaceae</taxon>
        <taxon>Escherichia</taxon>
    </lineage>
</organism>
<name>W1EZ24_ECOLX</name>
<accession>W1EZ24</accession>
<sequence length="41" mass="4431">MGDMMMSQSLYRTLQARLSPGDNRRDGTSMVPSIIIADAGS</sequence>
<dbReference type="Proteomes" id="UP000019199">
    <property type="component" value="Unassembled WGS sequence"/>
</dbReference>
<protein>
    <submittedName>
        <fullName evidence="1">ADP-heptose--lipooligosaccharide heptosyltransferase II</fullName>
        <ecNumber evidence="1">2.4.1.-</ecNumber>
    </submittedName>
</protein>
<proteinExistence type="predicted"/>
<evidence type="ECO:0000313" key="1">
    <source>
        <dbReference type="EMBL" id="CDL26643.1"/>
    </source>
</evidence>
<dbReference type="EC" id="2.4.1.-" evidence="1"/>
<reference evidence="1 2" key="1">
    <citation type="submission" date="2013-10" db="EMBL/GenBank/DDBJ databases">
        <title>Antibiotic resistance diversity of beta-lactamase producers in the General Hospital Vienna.</title>
        <authorList>
            <person name="Barisic I."/>
            <person name="Mitteregger D."/>
            <person name="Hirschl A.M."/>
            <person name="Noehammer C."/>
            <person name="Wiesinger-Mayr H."/>
        </authorList>
    </citation>
    <scope>NUCLEOTIDE SEQUENCE [LARGE SCALE GENOMIC DNA]</scope>
    <source>
        <strain evidence="1 2">ISC7</strain>
    </source>
</reference>
<keyword evidence="1" id="KW-0808">Transferase</keyword>
<dbReference type="EMBL" id="CBWN010000065">
    <property type="protein sequence ID" value="CDL26643.1"/>
    <property type="molecule type" value="Genomic_DNA"/>
</dbReference>
<keyword evidence="1" id="KW-0328">Glycosyltransferase</keyword>
<comment type="caution">
    <text evidence="1">The sequence shown here is derived from an EMBL/GenBank/DDBJ whole genome shotgun (WGS) entry which is preliminary data.</text>
</comment>